<proteinExistence type="predicted"/>
<feature type="transmembrane region" description="Helical" evidence="1">
    <location>
        <begin position="109"/>
        <end position="125"/>
    </location>
</feature>
<feature type="transmembrane region" description="Helical" evidence="1">
    <location>
        <begin position="161"/>
        <end position="179"/>
    </location>
</feature>
<evidence type="ECO:0000256" key="1">
    <source>
        <dbReference type="SAM" id="Phobius"/>
    </source>
</evidence>
<feature type="transmembrane region" description="Helical" evidence="1">
    <location>
        <begin position="62"/>
        <end position="80"/>
    </location>
</feature>
<dbReference type="AlphaFoldDB" id="A0A8J7FL07"/>
<dbReference type="EMBL" id="JADGIK010000001">
    <property type="protein sequence ID" value="MBF0596010.1"/>
    <property type="molecule type" value="Genomic_DNA"/>
</dbReference>
<protein>
    <submittedName>
        <fullName evidence="2">Uncharacterized protein</fullName>
    </submittedName>
</protein>
<feature type="transmembrane region" description="Helical" evidence="1">
    <location>
        <begin position="7"/>
        <end position="26"/>
    </location>
</feature>
<feature type="transmembrane region" description="Helical" evidence="1">
    <location>
        <begin position="32"/>
        <end position="50"/>
    </location>
</feature>
<keyword evidence="1" id="KW-0812">Transmembrane</keyword>
<gene>
    <name evidence="2" type="ORF">IM532_00790</name>
</gene>
<evidence type="ECO:0000313" key="3">
    <source>
        <dbReference type="Proteomes" id="UP000608754"/>
    </source>
</evidence>
<reference evidence="2" key="1">
    <citation type="submission" date="2020-10" db="EMBL/GenBank/DDBJ databases">
        <authorList>
            <person name="Lu T."/>
            <person name="Wang Q."/>
            <person name="Han X."/>
        </authorList>
    </citation>
    <scope>NUCLEOTIDE SEQUENCE</scope>
    <source>
        <strain evidence="2">WQ 117</strain>
    </source>
</reference>
<evidence type="ECO:0000313" key="2">
    <source>
        <dbReference type="EMBL" id="MBF0596010.1"/>
    </source>
</evidence>
<dbReference type="Proteomes" id="UP000608754">
    <property type="component" value="Unassembled WGS sequence"/>
</dbReference>
<name>A0A8J7FL07_9FLAO</name>
<dbReference type="RefSeq" id="WP_194181542.1">
    <property type="nucleotide sequence ID" value="NZ_JADGIK010000001.1"/>
</dbReference>
<feature type="transmembrane region" description="Helical" evidence="1">
    <location>
        <begin position="131"/>
        <end position="149"/>
    </location>
</feature>
<sequence>MNKFFGILFQVLFLSPFVLFILFSSLDHLTSLRKLVFLALITILLFFGIAQPKFYKIRPEKDDSLTIIIVMIGAILTYSLQNYVNLNPILSAGLIGTLATLIDKRIQLKLSISLPIYCGAFVGMTNPNIHFPFWIIGLNGLIAGILFYYSKSFYGGIGGKLGTIAFASVLAGLFIFKWFTNDLYF</sequence>
<organism evidence="2 3">
    <name type="scientific">Faecalibacter rhinopitheci</name>
    <dbReference type="NCBI Taxonomy" id="2779678"/>
    <lineage>
        <taxon>Bacteria</taxon>
        <taxon>Pseudomonadati</taxon>
        <taxon>Bacteroidota</taxon>
        <taxon>Flavobacteriia</taxon>
        <taxon>Flavobacteriales</taxon>
        <taxon>Weeksellaceae</taxon>
        <taxon>Faecalibacter</taxon>
    </lineage>
</organism>
<accession>A0A8J7FL07</accession>
<keyword evidence="1" id="KW-0472">Membrane</keyword>
<keyword evidence="1" id="KW-1133">Transmembrane helix</keyword>
<comment type="caution">
    <text evidence="2">The sequence shown here is derived from an EMBL/GenBank/DDBJ whole genome shotgun (WGS) entry which is preliminary data.</text>
</comment>
<keyword evidence="3" id="KW-1185">Reference proteome</keyword>